<dbReference type="PROSITE" id="PS50090">
    <property type="entry name" value="MYB_LIKE"/>
    <property type="match status" value="2"/>
</dbReference>
<dbReference type="InterPro" id="IPR009057">
    <property type="entry name" value="Homeodomain-like_sf"/>
</dbReference>
<dbReference type="PANTHER" id="PTHR46734:SF1">
    <property type="entry name" value="TELOMERIC REPEAT-BINDING FACTOR 1"/>
    <property type="match status" value="1"/>
</dbReference>
<proteinExistence type="predicted"/>
<dbReference type="SMART" id="SM00717">
    <property type="entry name" value="SANT"/>
    <property type="match status" value="2"/>
</dbReference>
<dbReference type="PANTHER" id="PTHR46734">
    <property type="entry name" value="TELOMERIC REPEAT-BINDING FACTOR 1 TERF1"/>
    <property type="match status" value="1"/>
</dbReference>
<feature type="region of interest" description="Disordered" evidence="2">
    <location>
        <begin position="343"/>
        <end position="444"/>
    </location>
</feature>
<evidence type="ECO:0000313" key="6">
    <source>
        <dbReference type="Proteomes" id="UP000664521"/>
    </source>
</evidence>
<evidence type="ECO:0000259" key="3">
    <source>
        <dbReference type="PROSITE" id="PS50090"/>
    </source>
</evidence>
<feature type="domain" description="HTH myb-type" evidence="4">
    <location>
        <begin position="193"/>
        <end position="253"/>
    </location>
</feature>
<feature type="domain" description="HTH myb-type" evidence="4">
    <location>
        <begin position="308"/>
        <end position="362"/>
    </location>
</feature>
<dbReference type="EMBL" id="CAJPDS010000007">
    <property type="protein sequence ID" value="CAF9909313.1"/>
    <property type="molecule type" value="Genomic_DNA"/>
</dbReference>
<dbReference type="OrthoDB" id="608866at2759"/>
<dbReference type="PROSITE" id="PS51294">
    <property type="entry name" value="HTH_MYB"/>
    <property type="match status" value="2"/>
</dbReference>
<evidence type="ECO:0008006" key="7">
    <source>
        <dbReference type="Google" id="ProtNLM"/>
    </source>
</evidence>
<feature type="region of interest" description="Disordered" evidence="2">
    <location>
        <begin position="285"/>
        <end position="305"/>
    </location>
</feature>
<feature type="compositionally biased region" description="Basic and acidic residues" evidence="2">
    <location>
        <begin position="364"/>
        <end position="384"/>
    </location>
</feature>
<feature type="domain" description="Myb-like" evidence="3">
    <location>
        <begin position="193"/>
        <end position="249"/>
    </location>
</feature>
<feature type="compositionally biased region" description="Basic and acidic residues" evidence="2">
    <location>
        <begin position="343"/>
        <end position="355"/>
    </location>
</feature>
<dbReference type="AlphaFoldDB" id="A0A8H3ERV7"/>
<evidence type="ECO:0000313" key="5">
    <source>
        <dbReference type="EMBL" id="CAF9909313.1"/>
    </source>
</evidence>
<accession>A0A8H3ERV7</accession>
<dbReference type="Proteomes" id="UP000664521">
    <property type="component" value="Unassembled WGS sequence"/>
</dbReference>
<sequence>MLNAGPMAMLDPFLDDFPLHPTVRIPPLLDPSPDFAAKSALPSPLEPNACLNADLDIETAKLTGRRKALAEAKPIGEPAKSSELRPIQRGPRKRQKLQDYERIADFVQLPEPRTTTKNEKPRPFQPVSVLNELHEPPPSAALFPPITPNEPTQKHSHSLSSLSLIDSAPVENDASLASNSSRQKGDGQSQKRTSQRPRMKWTTLETEQLQKGVEIYGIGKWKKILNHPGFSFQHGRTPVDLKDHHRTRIKSQASRKPLDLGRSRAVDFGFNTADSFWNSVINAKSSPPSESQMGTSHPESVMAAGNNRKGTWTDIEDENLEKGYKKYGFSWTRIAKDPELDLAHRTGPQVRDRFRTKFPALYGEDTRPHPRHGRESREKKDSRAQQRRNASRSMEATTREGALNGAKGTGLDRDSSRDNGSESDITVEPIAVISPNRPSAPASSAYNLLGLLNSDGEDDRPSAELPLDTWDTQVTLPPLLWEEMATRPMFDLE</sequence>
<feature type="compositionally biased region" description="Polar residues" evidence="2">
    <location>
        <begin position="175"/>
        <end position="192"/>
    </location>
</feature>
<protein>
    <recommendedName>
        <fullName evidence="7">Myb-like domain-containing protein</fullName>
    </recommendedName>
</protein>
<keyword evidence="1" id="KW-0539">Nucleus</keyword>
<feature type="compositionally biased region" description="Polar residues" evidence="2">
    <location>
        <begin position="285"/>
        <end position="298"/>
    </location>
</feature>
<reference evidence="5" key="1">
    <citation type="submission" date="2021-03" db="EMBL/GenBank/DDBJ databases">
        <authorList>
            <person name="Tagirdzhanova G."/>
        </authorList>
    </citation>
    <scope>NUCLEOTIDE SEQUENCE</scope>
</reference>
<dbReference type="Pfam" id="PF00249">
    <property type="entry name" value="Myb_DNA-binding"/>
    <property type="match status" value="2"/>
</dbReference>
<keyword evidence="6" id="KW-1185">Reference proteome</keyword>
<dbReference type="InterPro" id="IPR052450">
    <property type="entry name" value="TRBD-Containing_Protein"/>
</dbReference>
<dbReference type="InterPro" id="IPR017930">
    <property type="entry name" value="Myb_dom"/>
</dbReference>
<feature type="compositionally biased region" description="Low complexity" evidence="2">
    <location>
        <begin position="434"/>
        <end position="444"/>
    </location>
</feature>
<name>A0A8H3ERV7_9LECA</name>
<dbReference type="InterPro" id="IPR001005">
    <property type="entry name" value="SANT/Myb"/>
</dbReference>
<feature type="region of interest" description="Disordered" evidence="2">
    <location>
        <begin position="68"/>
        <end position="201"/>
    </location>
</feature>
<evidence type="ECO:0000256" key="2">
    <source>
        <dbReference type="SAM" id="MobiDB-lite"/>
    </source>
</evidence>
<feature type="domain" description="Myb-like" evidence="3">
    <location>
        <begin position="304"/>
        <end position="358"/>
    </location>
</feature>
<comment type="caution">
    <text evidence="5">The sequence shown here is derived from an EMBL/GenBank/DDBJ whole genome shotgun (WGS) entry which is preliminary data.</text>
</comment>
<dbReference type="SUPFAM" id="SSF46689">
    <property type="entry name" value="Homeodomain-like"/>
    <property type="match status" value="2"/>
</dbReference>
<organism evidence="5 6">
    <name type="scientific">Heterodermia speciosa</name>
    <dbReference type="NCBI Taxonomy" id="116794"/>
    <lineage>
        <taxon>Eukaryota</taxon>
        <taxon>Fungi</taxon>
        <taxon>Dikarya</taxon>
        <taxon>Ascomycota</taxon>
        <taxon>Pezizomycotina</taxon>
        <taxon>Lecanoromycetes</taxon>
        <taxon>OSLEUM clade</taxon>
        <taxon>Lecanoromycetidae</taxon>
        <taxon>Caliciales</taxon>
        <taxon>Physciaceae</taxon>
        <taxon>Heterodermia</taxon>
    </lineage>
</organism>
<evidence type="ECO:0000259" key="4">
    <source>
        <dbReference type="PROSITE" id="PS51294"/>
    </source>
</evidence>
<evidence type="ECO:0000256" key="1">
    <source>
        <dbReference type="ARBA" id="ARBA00023242"/>
    </source>
</evidence>
<dbReference type="CDD" id="cd11660">
    <property type="entry name" value="SANT_TRF"/>
    <property type="match status" value="2"/>
</dbReference>
<dbReference type="Gene3D" id="1.10.10.60">
    <property type="entry name" value="Homeodomain-like"/>
    <property type="match status" value="2"/>
</dbReference>
<feature type="compositionally biased region" description="Basic and acidic residues" evidence="2">
    <location>
        <begin position="410"/>
        <end position="420"/>
    </location>
</feature>
<gene>
    <name evidence="5" type="ORF">HETSPECPRED_008941</name>
</gene>